<keyword evidence="10 16" id="KW-1133">Transmembrane helix</keyword>
<feature type="transmembrane region" description="Helical" evidence="16">
    <location>
        <begin position="142"/>
        <end position="165"/>
    </location>
</feature>
<feature type="transmembrane region" description="Helical" evidence="16">
    <location>
        <begin position="303"/>
        <end position="324"/>
    </location>
</feature>
<keyword evidence="6 16" id="KW-0812">Transmembrane</keyword>
<evidence type="ECO:0000256" key="3">
    <source>
        <dbReference type="ARBA" id="ARBA00021096"/>
    </source>
</evidence>
<proteinExistence type="inferred from homology"/>
<dbReference type="InterPro" id="IPR010934">
    <property type="entry name" value="NADH_DH_su5_C"/>
</dbReference>
<keyword evidence="5" id="KW-0679">Respiratory chain</keyword>
<feature type="transmembrane region" description="Helical" evidence="16">
    <location>
        <begin position="274"/>
        <end position="297"/>
    </location>
</feature>
<dbReference type="EMBL" id="KY131953">
    <property type="protein sequence ID" value="ARH56121.1"/>
    <property type="molecule type" value="Genomic_DNA"/>
</dbReference>
<comment type="subcellular location">
    <subcellularLocation>
        <location evidence="1">Mitochondrion inner membrane</location>
        <topology evidence="1">Multi-pass membrane protein</topology>
    </subcellularLocation>
</comment>
<feature type="transmembrane region" description="Helical" evidence="16">
    <location>
        <begin position="117"/>
        <end position="135"/>
    </location>
</feature>
<dbReference type="GO" id="GO:0015990">
    <property type="term" value="P:electron transport coupled proton transport"/>
    <property type="evidence" value="ECO:0007669"/>
    <property type="project" value="TreeGrafter"/>
</dbReference>
<feature type="transmembrane region" description="Helical" evidence="16">
    <location>
        <begin position="345"/>
        <end position="363"/>
    </location>
</feature>
<evidence type="ECO:0000256" key="12">
    <source>
        <dbReference type="ARBA" id="ARBA00023075"/>
    </source>
</evidence>
<feature type="domain" description="NADH dehydrogenase subunit 5 C-terminal" evidence="19">
    <location>
        <begin position="395"/>
        <end position="558"/>
    </location>
</feature>
<evidence type="ECO:0000313" key="20">
    <source>
        <dbReference type="EMBL" id="ARH56121.1"/>
    </source>
</evidence>
<evidence type="ECO:0000259" key="18">
    <source>
        <dbReference type="Pfam" id="PF00662"/>
    </source>
</evidence>
<feature type="transmembrane region" description="Helical" evidence="16">
    <location>
        <begin position="421"/>
        <end position="441"/>
    </location>
</feature>
<dbReference type="Pfam" id="PF00361">
    <property type="entry name" value="Proton_antipo_M"/>
    <property type="match status" value="1"/>
</dbReference>
<evidence type="ECO:0000256" key="6">
    <source>
        <dbReference type="ARBA" id="ARBA00022692"/>
    </source>
</evidence>
<feature type="transmembrane region" description="Helical" evidence="16">
    <location>
        <begin position="461"/>
        <end position="483"/>
    </location>
</feature>
<reference evidence="20" key="1">
    <citation type="journal article" date="2017" name="J. Molluscan Stud.">
        <title>The first Margaritiferidae male (M-type) mitogenome: mitochondrial gene order as a potential character for determining higher-order phylogeny within Unionida (Bivalvia).</title>
        <authorList>
            <person name="Lopes-Lima M."/>
            <person name="Fonesca M.M."/>
            <person name="Aldridge D.C."/>
            <person name="Bogan A.E."/>
            <person name="Gan H.M."/>
            <person name="Ghamizi M."/>
            <person name="Sousa R."/>
            <person name="Teixeira A."/>
            <person name="Varandas S."/>
            <person name="Zanatta D."/>
            <person name="Zieritz A."/>
            <person name="Froufe E."/>
        </authorList>
    </citation>
    <scope>NUCLEOTIDE SEQUENCE</scope>
    <source>
        <strain evidence="20">BIV1914F</strain>
        <tissue evidence="20">Foot tissue</tissue>
    </source>
</reference>
<dbReference type="InterPro" id="IPR001750">
    <property type="entry name" value="ND/Mrp_TM"/>
</dbReference>
<dbReference type="GO" id="GO:0005743">
    <property type="term" value="C:mitochondrial inner membrane"/>
    <property type="evidence" value="ECO:0007669"/>
    <property type="project" value="UniProtKB-SubCell"/>
</dbReference>
<feature type="transmembrane region" description="Helical" evidence="16">
    <location>
        <begin position="383"/>
        <end position="409"/>
    </location>
</feature>
<dbReference type="PRINTS" id="PR01434">
    <property type="entry name" value="NADHDHGNASE5"/>
</dbReference>
<feature type="transmembrane region" description="Helical" evidence="16">
    <location>
        <begin position="94"/>
        <end position="111"/>
    </location>
</feature>
<evidence type="ECO:0000256" key="4">
    <source>
        <dbReference type="ARBA" id="ARBA00022448"/>
    </source>
</evidence>
<feature type="transmembrane region" description="Helical" evidence="16">
    <location>
        <begin position="171"/>
        <end position="192"/>
    </location>
</feature>
<organism evidence="20">
    <name type="scientific">Pseudunio marocanus</name>
    <dbReference type="NCBI Taxonomy" id="518768"/>
    <lineage>
        <taxon>Eukaryota</taxon>
        <taxon>Metazoa</taxon>
        <taxon>Spiralia</taxon>
        <taxon>Lophotrochozoa</taxon>
        <taxon>Mollusca</taxon>
        <taxon>Bivalvia</taxon>
        <taxon>Autobranchia</taxon>
        <taxon>Heteroconchia</taxon>
        <taxon>Palaeoheterodonta</taxon>
        <taxon>Unionida</taxon>
        <taxon>Unionoidea</taxon>
        <taxon>Margaritiferidae</taxon>
        <taxon>Pseudunio</taxon>
    </lineage>
</organism>
<evidence type="ECO:0000256" key="14">
    <source>
        <dbReference type="ARBA" id="ARBA00023136"/>
    </source>
</evidence>
<dbReference type="PANTHER" id="PTHR42829:SF2">
    <property type="entry name" value="NADH-UBIQUINONE OXIDOREDUCTASE CHAIN 5"/>
    <property type="match status" value="1"/>
</dbReference>
<keyword evidence="14 16" id="KW-0472">Membrane</keyword>
<evidence type="ECO:0000256" key="5">
    <source>
        <dbReference type="ARBA" id="ARBA00022660"/>
    </source>
</evidence>
<evidence type="ECO:0000256" key="11">
    <source>
        <dbReference type="ARBA" id="ARBA00023027"/>
    </source>
</evidence>
<feature type="domain" description="NADH:quinone oxidoreductase/Mrp antiporter transmembrane" evidence="17">
    <location>
        <begin position="113"/>
        <end position="379"/>
    </location>
</feature>
<keyword evidence="12 16" id="KW-0830">Ubiquinone</keyword>
<dbReference type="InterPro" id="IPR003945">
    <property type="entry name" value="NU5C-like"/>
</dbReference>
<dbReference type="GO" id="GO:0008137">
    <property type="term" value="F:NADH dehydrogenase (ubiquinone) activity"/>
    <property type="evidence" value="ECO:0007669"/>
    <property type="project" value="UniProtKB-EC"/>
</dbReference>
<dbReference type="AlphaFoldDB" id="A0A1W5XF27"/>
<feature type="transmembrane region" description="Helical" evidence="16">
    <location>
        <begin position="495"/>
        <end position="518"/>
    </location>
</feature>
<sequence length="613" mass="66712">MMSCLKHVSAPLLSGVFLCCISLFLWVFGVVNVNLSVGYMVEWEFFAFCGVSWTFPIILDCTSVTFSCLVCLISGSVSLFSVSYMESEVFLRRFMLLIMAFVGSMNLLIFVPSLITVLLGWDGLGIVSFALVIYYQNSKSLAAGMLTVLANRVGDVLLILCIYLMVDWGDWMLMTSMLGFYGGFICFLLVVGGMTKSAQIPFSAWLPAAMAAPTPVSALVHSSTLVTAGVYLVIRFYDSLAENPEVLWFLSKVGSLTLLMAGLSACFETDLKKIIALSTLSQLGLMMFTIGIGYPFIAVFHLFTHALFKALLFLCAGSIIHSMVDTQDSRILGGLDKLLPFSSSCLVMSSVALCGMPFLSGFYSKDLILEGCLTGTIGSLELLVILVGAGLSLVYSMRLMFVGVFGQYFGGSLITFGVESVYMLVSMVVLSVGAIVGGWSLQIVWVEANGFMVVSGFTKMVIVVVTFGGLGYLVMSAIVANVVKVKKSAANSLTRFFSSMWFMGGISGSFLSGGGLSSGVMLHSRLDSGWMEVLGGQGGFYMASLYLEIMQMIMVLYIQWVKASAILAFSVLRFNLKLFYSDKLLLSGGMIWFSVKLSLKNYKVSYFCGYWCE</sequence>
<evidence type="ECO:0000259" key="17">
    <source>
        <dbReference type="Pfam" id="PF00361"/>
    </source>
</evidence>
<evidence type="ECO:0000256" key="15">
    <source>
        <dbReference type="ARBA" id="ARBA00049551"/>
    </source>
</evidence>
<feature type="transmembrane region" description="Helical" evidence="16">
    <location>
        <begin position="204"/>
        <end position="234"/>
    </location>
</feature>
<keyword evidence="13 16" id="KW-0496">Mitochondrion</keyword>
<protein>
    <recommendedName>
        <fullName evidence="3 16">NADH-ubiquinone oxidoreductase chain 5</fullName>
        <ecNumber evidence="2 16">7.1.1.2</ecNumber>
    </recommendedName>
</protein>
<evidence type="ECO:0000256" key="1">
    <source>
        <dbReference type="ARBA" id="ARBA00004448"/>
    </source>
</evidence>
<comment type="catalytic activity">
    <reaction evidence="15 16">
        <text>a ubiquinone + NADH + 5 H(+)(in) = a ubiquinol + NAD(+) + 4 H(+)(out)</text>
        <dbReference type="Rhea" id="RHEA:29091"/>
        <dbReference type="Rhea" id="RHEA-COMP:9565"/>
        <dbReference type="Rhea" id="RHEA-COMP:9566"/>
        <dbReference type="ChEBI" id="CHEBI:15378"/>
        <dbReference type="ChEBI" id="CHEBI:16389"/>
        <dbReference type="ChEBI" id="CHEBI:17976"/>
        <dbReference type="ChEBI" id="CHEBI:57540"/>
        <dbReference type="ChEBI" id="CHEBI:57945"/>
        <dbReference type="EC" id="7.1.1.2"/>
    </reaction>
</comment>
<geneLocation type="mitochondrion" evidence="20"/>
<evidence type="ECO:0000256" key="8">
    <source>
        <dbReference type="ARBA" id="ARBA00022967"/>
    </source>
</evidence>
<name>A0A1W5XF27_9BIVA</name>
<gene>
    <name evidence="20" type="primary">nad5</name>
</gene>
<dbReference type="GO" id="GO:0042773">
    <property type="term" value="P:ATP synthesis coupled electron transport"/>
    <property type="evidence" value="ECO:0007669"/>
    <property type="project" value="InterPro"/>
</dbReference>
<dbReference type="InterPro" id="IPR001516">
    <property type="entry name" value="Proton_antipo_N"/>
</dbReference>
<keyword evidence="4 16" id="KW-0813">Transport</keyword>
<evidence type="ECO:0000256" key="9">
    <source>
        <dbReference type="ARBA" id="ARBA00022982"/>
    </source>
</evidence>
<evidence type="ECO:0000256" key="13">
    <source>
        <dbReference type="ARBA" id="ARBA00023128"/>
    </source>
</evidence>
<feature type="domain" description="NADH-Ubiquinone oxidoreductase (complex I) chain 5 N-terminal" evidence="18">
    <location>
        <begin position="51"/>
        <end position="95"/>
    </location>
</feature>
<evidence type="ECO:0000256" key="10">
    <source>
        <dbReference type="ARBA" id="ARBA00022989"/>
    </source>
</evidence>
<dbReference type="GO" id="GO:0003954">
    <property type="term" value="F:NADH dehydrogenase activity"/>
    <property type="evidence" value="ECO:0007669"/>
    <property type="project" value="TreeGrafter"/>
</dbReference>
<feature type="transmembrane region" description="Helical" evidence="16">
    <location>
        <begin position="53"/>
        <end position="82"/>
    </location>
</feature>
<evidence type="ECO:0000256" key="2">
    <source>
        <dbReference type="ARBA" id="ARBA00012944"/>
    </source>
</evidence>
<accession>A0A1W5XF27</accession>
<comment type="similarity">
    <text evidence="16">Belongs to the complex I subunit 5 family.</text>
</comment>
<evidence type="ECO:0000259" key="19">
    <source>
        <dbReference type="Pfam" id="PF06455"/>
    </source>
</evidence>
<evidence type="ECO:0000256" key="7">
    <source>
        <dbReference type="ARBA" id="ARBA00022792"/>
    </source>
</evidence>
<dbReference type="Pfam" id="PF00662">
    <property type="entry name" value="Proton_antipo_N"/>
    <property type="match status" value="1"/>
</dbReference>
<feature type="transmembrane region" description="Helical" evidence="16">
    <location>
        <begin position="246"/>
        <end position="267"/>
    </location>
</feature>
<keyword evidence="8" id="KW-1278">Translocase</keyword>
<dbReference type="Pfam" id="PF06455">
    <property type="entry name" value="NADH5_C"/>
    <property type="match status" value="1"/>
</dbReference>
<keyword evidence="11 16" id="KW-0520">NAD</keyword>
<feature type="transmembrane region" description="Helical" evidence="16">
    <location>
        <begin position="12"/>
        <end position="33"/>
    </location>
</feature>
<dbReference type="PANTHER" id="PTHR42829">
    <property type="entry name" value="NADH-UBIQUINONE OXIDOREDUCTASE CHAIN 5"/>
    <property type="match status" value="1"/>
</dbReference>
<keyword evidence="9" id="KW-0249">Electron transport</keyword>
<evidence type="ECO:0000256" key="16">
    <source>
        <dbReference type="RuleBase" id="RU003404"/>
    </source>
</evidence>
<keyword evidence="7" id="KW-0999">Mitochondrion inner membrane</keyword>
<dbReference type="EC" id="7.1.1.2" evidence="2 16"/>
<comment type="function">
    <text evidence="16">Core subunit of the mitochondrial membrane respiratory chain NADH dehydrogenase (Complex I) which catalyzes electron transfer from NADH through the respiratory chain, using ubiquinone as an electron acceptor. Essential for the catalytic activity and assembly of complex I.</text>
</comment>